<gene>
    <name evidence="1" type="ORF">M8330_04050</name>
</gene>
<sequence>MGKHVLVEMDAEECWRLIEGTQVGRLAWNAPDGPTVLPVNIAVDGTSITFRTASTSSLTAQVDDSPVALEVDAIDEGYRTGWSVLVRGTASASFDAGAVTSAEPWLEGARPVTVTVRPRSITGRFLGVTDQPG</sequence>
<name>A0A9X2D534_9ACTN</name>
<keyword evidence="2" id="KW-1185">Reference proteome</keyword>
<protein>
    <submittedName>
        <fullName evidence="1">Pyridoxamine 5'-phosphate oxidase family protein</fullName>
    </submittedName>
</protein>
<dbReference type="InterPro" id="IPR012349">
    <property type="entry name" value="Split_barrel_FMN-bd"/>
</dbReference>
<dbReference type="Gene3D" id="2.30.110.10">
    <property type="entry name" value="Electron Transport, Fmn-binding Protein, Chain A"/>
    <property type="match status" value="1"/>
</dbReference>
<accession>A0A9X2D534</accession>
<dbReference type="RefSeq" id="WP_250055337.1">
    <property type="nucleotide sequence ID" value="NZ_JAMJPH010000024.1"/>
</dbReference>
<dbReference type="SUPFAM" id="SSF50475">
    <property type="entry name" value="FMN-binding split barrel"/>
    <property type="match status" value="1"/>
</dbReference>
<dbReference type="InterPro" id="IPR024747">
    <property type="entry name" value="Pyridox_Oxase-rel"/>
</dbReference>
<dbReference type="EMBL" id="JAMOIL010000003">
    <property type="protein sequence ID" value="MCM0619468.1"/>
    <property type="molecule type" value="Genomic_DNA"/>
</dbReference>
<comment type="caution">
    <text evidence="1">The sequence shown here is derived from an EMBL/GenBank/DDBJ whole genome shotgun (WGS) entry which is preliminary data.</text>
</comment>
<organism evidence="1 2">
    <name type="scientific">Nocardioides bruguierae</name>
    <dbReference type="NCBI Taxonomy" id="2945102"/>
    <lineage>
        <taxon>Bacteria</taxon>
        <taxon>Bacillati</taxon>
        <taxon>Actinomycetota</taxon>
        <taxon>Actinomycetes</taxon>
        <taxon>Propionibacteriales</taxon>
        <taxon>Nocardioidaceae</taxon>
        <taxon>Nocardioides</taxon>
    </lineage>
</organism>
<evidence type="ECO:0000313" key="1">
    <source>
        <dbReference type="EMBL" id="MCM0619468.1"/>
    </source>
</evidence>
<evidence type="ECO:0000313" key="2">
    <source>
        <dbReference type="Proteomes" id="UP001139485"/>
    </source>
</evidence>
<proteinExistence type="predicted"/>
<dbReference type="Proteomes" id="UP001139485">
    <property type="component" value="Unassembled WGS sequence"/>
</dbReference>
<dbReference type="Pfam" id="PF12900">
    <property type="entry name" value="Pyridox_ox_2"/>
    <property type="match status" value="1"/>
</dbReference>
<dbReference type="AlphaFoldDB" id="A0A9X2D534"/>
<reference evidence="1" key="1">
    <citation type="submission" date="2022-05" db="EMBL/GenBank/DDBJ databases">
        <authorList>
            <person name="Tuo L."/>
        </authorList>
    </citation>
    <scope>NUCLEOTIDE SEQUENCE</scope>
    <source>
        <strain evidence="1">BSK12Z-4</strain>
    </source>
</reference>